<dbReference type="PROSITE" id="PS51683">
    <property type="entry name" value="SAM_OMT_II"/>
    <property type="match status" value="1"/>
</dbReference>
<dbReference type="Gene3D" id="3.40.50.150">
    <property type="entry name" value="Vaccinia Virus protein VP39"/>
    <property type="match status" value="1"/>
</dbReference>
<reference evidence="6" key="1">
    <citation type="submission" date="2019-04" db="EMBL/GenBank/DDBJ databases">
        <title>Sequencing of skin fungus with MAO and IRED activity.</title>
        <authorList>
            <person name="Marsaioli A.J."/>
            <person name="Bonatto J.M.C."/>
            <person name="Reis Junior O."/>
        </authorList>
    </citation>
    <scope>NUCLEOTIDE SEQUENCE</scope>
    <source>
        <strain evidence="6">28M1</strain>
    </source>
</reference>
<sequence length="348" mass="38733">MSHTSEMSQLVSVHGLTRFKIPAALPSDGSAISISDLASKTGMHVDDTRTLVRHGSARYLINSIPGDLVSHWAASKAMLSMPVLTGLTECGSLMSKSTHHVVDVMEKWPGTQDMSRTAYSLAYDTSLSFFEHLATQPERARYFAQAMRFLASSPALSADFVFAYDWTPHAHGTVVDVGGSHGHIAFTLAQRFPHMHCVVQDRPEIVASALADNSHAHERVKFQAHDFFTPQPVSGASVYFLRFILHDWPTQYCVRILRALIPALRKGNRVVVMDGIVPEPGVLGKLDERRITGYDALMKALFNAKERSESEWRALFDEADAEKRFEIVQVLQPKGSQLGFIVAEWKRD</sequence>
<evidence type="ECO:0000256" key="1">
    <source>
        <dbReference type="ARBA" id="ARBA00022603"/>
    </source>
</evidence>
<dbReference type="InterPro" id="IPR001077">
    <property type="entry name" value="COMT_C"/>
</dbReference>
<dbReference type="OrthoDB" id="1606438at2759"/>
<keyword evidence="3" id="KW-0949">S-adenosyl-L-methionine</keyword>
<dbReference type="GO" id="GO:0032259">
    <property type="term" value="P:methylation"/>
    <property type="evidence" value="ECO:0007669"/>
    <property type="project" value="UniProtKB-KW"/>
</dbReference>
<comment type="caution">
    <text evidence="6">The sequence shown here is derived from an EMBL/GenBank/DDBJ whole genome shotgun (WGS) entry which is preliminary data.</text>
</comment>
<proteinExistence type="predicted"/>
<dbReference type="Pfam" id="PF00891">
    <property type="entry name" value="Methyltransf_2"/>
    <property type="match status" value="1"/>
</dbReference>
<dbReference type="PIRSF" id="PIRSF005739">
    <property type="entry name" value="O-mtase"/>
    <property type="match status" value="1"/>
</dbReference>
<dbReference type="EMBL" id="SWKV01000048">
    <property type="protein sequence ID" value="KAF3036652.1"/>
    <property type="molecule type" value="Genomic_DNA"/>
</dbReference>
<evidence type="ECO:0000313" key="6">
    <source>
        <dbReference type="EMBL" id="KAF3036652.1"/>
    </source>
</evidence>
<evidence type="ECO:0000313" key="7">
    <source>
        <dbReference type="Proteomes" id="UP000758155"/>
    </source>
</evidence>
<dbReference type="PANTHER" id="PTHR43712">
    <property type="entry name" value="PUTATIVE (AFU_ORTHOLOGUE AFUA_4G14580)-RELATED"/>
    <property type="match status" value="1"/>
</dbReference>
<keyword evidence="1" id="KW-0489">Methyltransferase</keyword>
<gene>
    <name evidence="6" type="ORF">E8E12_001328</name>
</gene>
<accession>A0A9P4WMR9</accession>
<protein>
    <recommendedName>
        <fullName evidence="5">O-methyltransferase C-terminal domain-containing protein</fullName>
    </recommendedName>
</protein>
<keyword evidence="2" id="KW-0808">Transferase</keyword>
<dbReference type="PANTHER" id="PTHR43712:SF12">
    <property type="entry name" value="STERIGMATOCYSTIN 8-O-METHYLTRANSFERASE"/>
    <property type="match status" value="1"/>
</dbReference>
<feature type="domain" description="O-methyltransferase C-terminal" evidence="5">
    <location>
        <begin position="117"/>
        <end position="319"/>
    </location>
</feature>
<evidence type="ECO:0000256" key="4">
    <source>
        <dbReference type="PIRSR" id="PIRSR005739-1"/>
    </source>
</evidence>
<evidence type="ECO:0000259" key="5">
    <source>
        <dbReference type="Pfam" id="PF00891"/>
    </source>
</evidence>
<dbReference type="InterPro" id="IPR016461">
    <property type="entry name" value="COMT-like"/>
</dbReference>
<dbReference type="Proteomes" id="UP000758155">
    <property type="component" value="Unassembled WGS sequence"/>
</dbReference>
<organism evidence="6 7">
    <name type="scientific">Didymella heteroderae</name>
    <dbReference type="NCBI Taxonomy" id="1769908"/>
    <lineage>
        <taxon>Eukaryota</taxon>
        <taxon>Fungi</taxon>
        <taxon>Dikarya</taxon>
        <taxon>Ascomycota</taxon>
        <taxon>Pezizomycotina</taxon>
        <taxon>Dothideomycetes</taxon>
        <taxon>Pleosporomycetidae</taxon>
        <taxon>Pleosporales</taxon>
        <taxon>Pleosporineae</taxon>
        <taxon>Didymellaceae</taxon>
        <taxon>Didymella</taxon>
    </lineage>
</organism>
<dbReference type="CDD" id="cd02440">
    <property type="entry name" value="AdoMet_MTases"/>
    <property type="match status" value="1"/>
</dbReference>
<dbReference type="SUPFAM" id="SSF53335">
    <property type="entry name" value="S-adenosyl-L-methionine-dependent methyltransferases"/>
    <property type="match status" value="1"/>
</dbReference>
<name>A0A9P4WMR9_9PLEO</name>
<evidence type="ECO:0000256" key="2">
    <source>
        <dbReference type="ARBA" id="ARBA00022679"/>
    </source>
</evidence>
<feature type="active site" description="Proton acceptor" evidence="4">
    <location>
        <position position="246"/>
    </location>
</feature>
<dbReference type="AlphaFoldDB" id="A0A9P4WMR9"/>
<keyword evidence="7" id="KW-1185">Reference proteome</keyword>
<dbReference type="InterPro" id="IPR029063">
    <property type="entry name" value="SAM-dependent_MTases_sf"/>
</dbReference>
<dbReference type="GO" id="GO:0008171">
    <property type="term" value="F:O-methyltransferase activity"/>
    <property type="evidence" value="ECO:0007669"/>
    <property type="project" value="InterPro"/>
</dbReference>
<evidence type="ECO:0000256" key="3">
    <source>
        <dbReference type="ARBA" id="ARBA00022691"/>
    </source>
</evidence>